<sequence>MPDMVPGPGTRAMFRFGAFAAIVVFVFLTAYFLFYGPFDEPPPSNPAEGGNPAVIDRAAPPKATDSP</sequence>
<keyword evidence="2" id="KW-0812">Transmembrane</keyword>
<reference evidence="3 4" key="1">
    <citation type="journal article" date="2014" name="Genome Announc.">
        <title>Complete Genome Sequence of Hyphomicrobium nitrativorans Strain NL23, a Denitrifying Bacterium Isolated from Biofilm of a Methanol-Fed Denitrification System Treating Seawater at the Montreal Biodome.</title>
        <authorList>
            <person name="Martineau C."/>
            <person name="Villeneuve C."/>
            <person name="Mauffrey F."/>
            <person name="Villemur R."/>
        </authorList>
    </citation>
    <scope>NUCLEOTIDE SEQUENCE [LARGE SCALE GENOMIC DNA]</scope>
    <source>
        <strain evidence="3">NL23</strain>
    </source>
</reference>
<dbReference type="Proteomes" id="UP000018542">
    <property type="component" value="Chromosome"/>
</dbReference>
<evidence type="ECO:0000256" key="2">
    <source>
        <dbReference type="SAM" id="Phobius"/>
    </source>
</evidence>
<name>V5SI36_9HYPH</name>
<keyword evidence="2" id="KW-1133">Transmembrane helix</keyword>
<feature type="region of interest" description="Disordered" evidence="1">
    <location>
        <begin position="43"/>
        <end position="67"/>
    </location>
</feature>
<dbReference type="KEGG" id="hni:W911_10885"/>
<dbReference type="RefSeq" id="WP_023787527.1">
    <property type="nucleotide sequence ID" value="NC_022997.1"/>
</dbReference>
<dbReference type="EMBL" id="CP006912">
    <property type="protein sequence ID" value="AHB50203.1"/>
    <property type="molecule type" value="Genomic_DNA"/>
</dbReference>
<gene>
    <name evidence="3" type="ORF">W911_10885</name>
</gene>
<evidence type="ECO:0000256" key="1">
    <source>
        <dbReference type="SAM" id="MobiDB-lite"/>
    </source>
</evidence>
<proteinExistence type="predicted"/>
<dbReference type="AlphaFoldDB" id="V5SI36"/>
<evidence type="ECO:0000313" key="3">
    <source>
        <dbReference type="EMBL" id="AHB50203.1"/>
    </source>
</evidence>
<protein>
    <submittedName>
        <fullName evidence="3">Uncharacterized protein</fullName>
    </submittedName>
</protein>
<evidence type="ECO:0000313" key="4">
    <source>
        <dbReference type="Proteomes" id="UP000018542"/>
    </source>
</evidence>
<dbReference type="PATRIC" id="fig|1029756.8.peg.2263"/>
<accession>V5SI36</accession>
<keyword evidence="4" id="KW-1185">Reference proteome</keyword>
<feature type="transmembrane region" description="Helical" evidence="2">
    <location>
        <begin position="12"/>
        <end position="34"/>
    </location>
</feature>
<dbReference type="HOGENOM" id="CLU_2806674_0_0_5"/>
<organism evidence="3 4">
    <name type="scientific">Hyphomicrobium nitrativorans NL23</name>
    <dbReference type="NCBI Taxonomy" id="1029756"/>
    <lineage>
        <taxon>Bacteria</taxon>
        <taxon>Pseudomonadati</taxon>
        <taxon>Pseudomonadota</taxon>
        <taxon>Alphaproteobacteria</taxon>
        <taxon>Hyphomicrobiales</taxon>
        <taxon>Hyphomicrobiaceae</taxon>
        <taxon>Hyphomicrobium</taxon>
    </lineage>
</organism>
<keyword evidence="2" id="KW-0472">Membrane</keyword>